<dbReference type="GO" id="GO:0005886">
    <property type="term" value="C:plasma membrane"/>
    <property type="evidence" value="ECO:0007669"/>
    <property type="project" value="TreeGrafter"/>
</dbReference>
<dbReference type="Gene3D" id="1.20.1250.20">
    <property type="entry name" value="MFS general substrate transporter like domains"/>
    <property type="match status" value="1"/>
</dbReference>
<sequence length="466" mass="51530">MTLKTDNIEKVEYEVNSTEIQKSNSSEQISDNEAQEGGIFTCGAAFLSDGYQQGVMTMANAVLSKSFKGYNTKYKTMVSNSILVANIIGQIAFGFITDRVGRKQAFIYTTVFIIVGAIVCACASGSTEQRLFWMLIIGRGILGCGVGGEYPTSASASIETANEKMSIKNRVTPFIMSTNFFVAAGIPIATIVFLIVHEIWGPNHLNGIWRTCFAIGAVIPISIFYFRWKLDHANSYKTNAIKRKVPYKLVWKKYWKEFVSTAAMWFFMDMIVYPNNIFSTSILAVAIPKATLKRTGEWQLFLSSFSIFGVFASCIGLRFITRRQAIISGFIGYGIISFIVGGAFEKFSEIPALLIIFYAFLNMIINFGPASLQSVVSSESFPTAVRGTIYGISAGIGKAGAAVGTEVFTPLQVNYGKRYTFFLSGGISFLDYGDRTLDFLDEEFNQYLKENGWEGSIGEKENAKEL</sequence>
<dbReference type="EMBL" id="KV454214">
    <property type="protein sequence ID" value="ODQ56934.1"/>
    <property type="molecule type" value="Genomic_DNA"/>
</dbReference>
<keyword evidence="3 5" id="KW-1133">Transmembrane helix</keyword>
<evidence type="ECO:0000256" key="2">
    <source>
        <dbReference type="ARBA" id="ARBA00022692"/>
    </source>
</evidence>
<keyword evidence="8" id="KW-1185">Reference proteome</keyword>
<dbReference type="Proteomes" id="UP000094112">
    <property type="component" value="Unassembled WGS sequence"/>
</dbReference>
<accession>A0A1E3NV24</accession>
<evidence type="ECO:0000256" key="1">
    <source>
        <dbReference type="ARBA" id="ARBA00004141"/>
    </source>
</evidence>
<dbReference type="SUPFAM" id="SSF103473">
    <property type="entry name" value="MFS general substrate transporter"/>
    <property type="match status" value="1"/>
</dbReference>
<reference evidence="7 8" key="1">
    <citation type="journal article" date="2016" name="Proc. Natl. Acad. Sci. U.S.A.">
        <title>Comparative genomics of biotechnologically important yeasts.</title>
        <authorList>
            <person name="Riley R."/>
            <person name="Haridas S."/>
            <person name="Wolfe K.H."/>
            <person name="Lopes M.R."/>
            <person name="Hittinger C.T."/>
            <person name="Goeker M."/>
            <person name="Salamov A.A."/>
            <person name="Wisecaver J.H."/>
            <person name="Long T.M."/>
            <person name="Calvey C.H."/>
            <person name="Aerts A.L."/>
            <person name="Barry K.W."/>
            <person name="Choi C."/>
            <person name="Clum A."/>
            <person name="Coughlan A.Y."/>
            <person name="Deshpande S."/>
            <person name="Douglass A.P."/>
            <person name="Hanson S.J."/>
            <person name="Klenk H.-P."/>
            <person name="LaButti K.M."/>
            <person name="Lapidus A."/>
            <person name="Lindquist E.A."/>
            <person name="Lipzen A.M."/>
            <person name="Meier-Kolthoff J.P."/>
            <person name="Ohm R.A."/>
            <person name="Otillar R.P."/>
            <person name="Pangilinan J.L."/>
            <person name="Peng Y."/>
            <person name="Rokas A."/>
            <person name="Rosa C.A."/>
            <person name="Scheuner C."/>
            <person name="Sibirny A.A."/>
            <person name="Slot J.C."/>
            <person name="Stielow J.B."/>
            <person name="Sun H."/>
            <person name="Kurtzman C.P."/>
            <person name="Blackwell M."/>
            <person name="Grigoriev I.V."/>
            <person name="Jeffries T.W."/>
        </authorList>
    </citation>
    <scope>NUCLEOTIDE SEQUENCE [LARGE SCALE GENOMIC DNA]</scope>
    <source>
        <strain evidence="8">ATCC 58044 / CBS 1984 / NCYC 433 / NRRL Y-366-8</strain>
    </source>
</reference>
<name>A0A1E3NV24_WICAA</name>
<keyword evidence="2 5" id="KW-0812">Transmembrane</keyword>
<evidence type="ECO:0000259" key="6">
    <source>
        <dbReference type="PROSITE" id="PS50850"/>
    </source>
</evidence>
<evidence type="ECO:0000313" key="7">
    <source>
        <dbReference type="EMBL" id="ODQ56934.1"/>
    </source>
</evidence>
<dbReference type="PANTHER" id="PTHR23508">
    <property type="entry name" value="CARBOXYLIC ACID TRANSPORTER PROTEIN HOMOLOG"/>
    <property type="match status" value="1"/>
</dbReference>
<feature type="transmembrane region" description="Helical" evidence="5">
    <location>
        <begin position="350"/>
        <end position="368"/>
    </location>
</feature>
<dbReference type="AlphaFoldDB" id="A0A1E3NV24"/>
<dbReference type="Pfam" id="PF00083">
    <property type="entry name" value="Sugar_tr"/>
    <property type="match status" value="1"/>
</dbReference>
<gene>
    <name evidence="7" type="ORF">WICANDRAFT_85914</name>
</gene>
<comment type="subcellular location">
    <subcellularLocation>
        <location evidence="1">Membrane</location>
        <topology evidence="1">Multi-pass membrane protein</topology>
    </subcellularLocation>
</comment>
<dbReference type="GO" id="GO:0046943">
    <property type="term" value="F:carboxylic acid transmembrane transporter activity"/>
    <property type="evidence" value="ECO:0007669"/>
    <property type="project" value="TreeGrafter"/>
</dbReference>
<keyword evidence="4 5" id="KW-0472">Membrane</keyword>
<dbReference type="RefSeq" id="XP_019036141.1">
    <property type="nucleotide sequence ID" value="XM_019185970.1"/>
</dbReference>
<dbReference type="InterPro" id="IPR036259">
    <property type="entry name" value="MFS_trans_sf"/>
</dbReference>
<organism evidence="7 8">
    <name type="scientific">Wickerhamomyces anomalus (strain ATCC 58044 / CBS 1984 / NCYC 433 / NRRL Y-366-8)</name>
    <name type="common">Yeast</name>
    <name type="synonym">Hansenula anomala</name>
    <dbReference type="NCBI Taxonomy" id="683960"/>
    <lineage>
        <taxon>Eukaryota</taxon>
        <taxon>Fungi</taxon>
        <taxon>Dikarya</taxon>
        <taxon>Ascomycota</taxon>
        <taxon>Saccharomycotina</taxon>
        <taxon>Saccharomycetes</taxon>
        <taxon>Phaffomycetales</taxon>
        <taxon>Wickerhamomycetaceae</taxon>
        <taxon>Wickerhamomyces</taxon>
    </lineage>
</organism>
<evidence type="ECO:0000256" key="4">
    <source>
        <dbReference type="ARBA" id="ARBA00023136"/>
    </source>
</evidence>
<dbReference type="OrthoDB" id="2153661at2759"/>
<dbReference type="InterPro" id="IPR005828">
    <property type="entry name" value="MFS_sugar_transport-like"/>
</dbReference>
<dbReference type="PROSITE" id="PS50850">
    <property type="entry name" value="MFS"/>
    <property type="match status" value="1"/>
</dbReference>
<dbReference type="GeneID" id="30203216"/>
<evidence type="ECO:0000313" key="8">
    <source>
        <dbReference type="Proteomes" id="UP000094112"/>
    </source>
</evidence>
<feature type="domain" description="Major facilitator superfamily (MFS) profile" evidence="6">
    <location>
        <begin position="38"/>
        <end position="443"/>
    </location>
</feature>
<dbReference type="PANTHER" id="PTHR23508:SF10">
    <property type="entry name" value="CARBOXYLIC ACID TRANSPORTER PROTEIN HOMOLOG"/>
    <property type="match status" value="1"/>
</dbReference>
<feature type="transmembrane region" description="Helical" evidence="5">
    <location>
        <begin position="77"/>
        <end position="96"/>
    </location>
</feature>
<dbReference type="InterPro" id="IPR020846">
    <property type="entry name" value="MFS_dom"/>
</dbReference>
<proteinExistence type="predicted"/>
<feature type="transmembrane region" description="Helical" evidence="5">
    <location>
        <begin position="298"/>
        <end position="319"/>
    </location>
</feature>
<feature type="transmembrane region" description="Helical" evidence="5">
    <location>
        <begin position="171"/>
        <end position="196"/>
    </location>
</feature>
<protein>
    <recommendedName>
        <fullName evidence="6">Major facilitator superfamily (MFS) profile domain-containing protein</fullName>
    </recommendedName>
</protein>
<feature type="transmembrane region" description="Helical" evidence="5">
    <location>
        <begin position="326"/>
        <end position="344"/>
    </location>
</feature>
<evidence type="ECO:0000256" key="5">
    <source>
        <dbReference type="SAM" id="Phobius"/>
    </source>
</evidence>
<evidence type="ECO:0000256" key="3">
    <source>
        <dbReference type="ARBA" id="ARBA00022989"/>
    </source>
</evidence>
<dbReference type="STRING" id="683960.A0A1E3NV24"/>
<feature type="transmembrane region" description="Helical" evidence="5">
    <location>
        <begin position="208"/>
        <end position="228"/>
    </location>
</feature>
<feature type="transmembrane region" description="Helical" evidence="5">
    <location>
        <begin position="105"/>
        <end position="126"/>
    </location>
</feature>